<dbReference type="InterPro" id="IPR036890">
    <property type="entry name" value="HATPase_C_sf"/>
</dbReference>
<dbReference type="RefSeq" id="WP_309986357.1">
    <property type="nucleotide sequence ID" value="NZ_JAVDTI010000003.1"/>
</dbReference>
<sequence length="395" mass="44330">MVYVLIFSLVVGMQTYAWITAALIPLQLGLYYLSRVKGFTTLSPTVYSLVFHLFFVVSYRVSAGISGSTLLSYCLVYFCTLAIAPPRAYLILTLGNLGIVGTLLLIEYRQPAFIITAYADRQEHFIDIASTYAVNVIMILIGLGFIIRNYSKEKNKAEDRARMLDEMHEEKARLISVISHDFQTPLISVRKYLDIISNYTLSTDERQMLEMELKQSIINTQNLLMNLLEMTKSAGRLNNQDVAFNPLYAVEDTLKVYQDIAKAKGLIFEASIPGELTLKGNPFLFTIVVRNIINNAVRACRPKDTVRFTHEYHSDCQVFCVADTGPGISESVQKDILDAWEKTSLHTGRTGGLGLMLAKKYSVALGGELTFETTPGSGTTFYIRFPVTQRQEITL</sequence>
<feature type="transmembrane region" description="Helical" evidence="7">
    <location>
        <begin position="65"/>
        <end position="84"/>
    </location>
</feature>
<feature type="transmembrane region" description="Helical" evidence="7">
    <location>
        <begin position="38"/>
        <end position="59"/>
    </location>
</feature>
<dbReference type="SUPFAM" id="SSF47384">
    <property type="entry name" value="Homodimeric domain of signal transducing histidine kinase"/>
    <property type="match status" value="1"/>
</dbReference>
<dbReference type="Gene3D" id="1.10.287.130">
    <property type="match status" value="1"/>
</dbReference>
<evidence type="ECO:0000259" key="8">
    <source>
        <dbReference type="PROSITE" id="PS50109"/>
    </source>
</evidence>
<dbReference type="PANTHER" id="PTHR43711:SF1">
    <property type="entry name" value="HISTIDINE KINASE 1"/>
    <property type="match status" value="1"/>
</dbReference>
<evidence type="ECO:0000256" key="3">
    <source>
        <dbReference type="ARBA" id="ARBA00022553"/>
    </source>
</evidence>
<evidence type="ECO:0000256" key="2">
    <source>
        <dbReference type="ARBA" id="ARBA00012438"/>
    </source>
</evidence>
<dbReference type="Proteomes" id="UP001264980">
    <property type="component" value="Unassembled WGS sequence"/>
</dbReference>
<gene>
    <name evidence="9" type="ORF">J2W84_003922</name>
</gene>
<evidence type="ECO:0000256" key="4">
    <source>
        <dbReference type="ARBA" id="ARBA00022679"/>
    </source>
</evidence>
<dbReference type="EMBL" id="JAVDTI010000003">
    <property type="protein sequence ID" value="MDR6806874.1"/>
    <property type="molecule type" value="Genomic_DNA"/>
</dbReference>
<evidence type="ECO:0000256" key="1">
    <source>
        <dbReference type="ARBA" id="ARBA00000085"/>
    </source>
</evidence>
<dbReference type="SUPFAM" id="SSF55874">
    <property type="entry name" value="ATPase domain of HSP90 chaperone/DNA topoisomerase II/histidine kinase"/>
    <property type="match status" value="1"/>
</dbReference>
<keyword evidence="6" id="KW-0902">Two-component regulatory system</keyword>
<evidence type="ECO:0000313" key="9">
    <source>
        <dbReference type="EMBL" id="MDR6806874.1"/>
    </source>
</evidence>
<reference evidence="9 10" key="1">
    <citation type="submission" date="2023-07" db="EMBL/GenBank/DDBJ databases">
        <title>Sorghum-associated microbial communities from plants grown in Nebraska, USA.</title>
        <authorList>
            <person name="Schachtman D."/>
        </authorList>
    </citation>
    <scope>NUCLEOTIDE SEQUENCE [LARGE SCALE GENOMIC DNA]</scope>
    <source>
        <strain evidence="9 10">BE57</strain>
    </source>
</reference>
<dbReference type="InterPro" id="IPR050736">
    <property type="entry name" value="Sensor_HK_Regulatory"/>
</dbReference>
<keyword evidence="3" id="KW-0597">Phosphoprotein</keyword>
<protein>
    <recommendedName>
        <fullName evidence="2">histidine kinase</fullName>
        <ecNumber evidence="2">2.7.13.3</ecNumber>
    </recommendedName>
</protein>
<dbReference type="InterPro" id="IPR005467">
    <property type="entry name" value="His_kinase_dom"/>
</dbReference>
<evidence type="ECO:0000313" key="10">
    <source>
        <dbReference type="Proteomes" id="UP001264980"/>
    </source>
</evidence>
<dbReference type="PANTHER" id="PTHR43711">
    <property type="entry name" value="TWO-COMPONENT HISTIDINE KINASE"/>
    <property type="match status" value="1"/>
</dbReference>
<organism evidence="9 10">
    <name type="scientific">Dyadobacter fermentans</name>
    <dbReference type="NCBI Taxonomy" id="94254"/>
    <lineage>
        <taxon>Bacteria</taxon>
        <taxon>Pseudomonadati</taxon>
        <taxon>Bacteroidota</taxon>
        <taxon>Cytophagia</taxon>
        <taxon>Cytophagales</taxon>
        <taxon>Spirosomataceae</taxon>
        <taxon>Dyadobacter</taxon>
    </lineage>
</organism>
<dbReference type="PROSITE" id="PS50109">
    <property type="entry name" value="HIS_KIN"/>
    <property type="match status" value="1"/>
</dbReference>
<proteinExistence type="predicted"/>
<dbReference type="EC" id="2.7.13.3" evidence="2"/>
<feature type="transmembrane region" description="Helical" evidence="7">
    <location>
        <begin position="89"/>
        <end position="108"/>
    </location>
</feature>
<dbReference type="GO" id="GO:0016301">
    <property type="term" value="F:kinase activity"/>
    <property type="evidence" value="ECO:0007669"/>
    <property type="project" value="UniProtKB-KW"/>
</dbReference>
<keyword evidence="4" id="KW-0808">Transferase</keyword>
<dbReference type="Gene3D" id="3.30.565.10">
    <property type="entry name" value="Histidine kinase-like ATPase, C-terminal domain"/>
    <property type="match status" value="1"/>
</dbReference>
<comment type="catalytic activity">
    <reaction evidence="1">
        <text>ATP + protein L-histidine = ADP + protein N-phospho-L-histidine.</text>
        <dbReference type="EC" id="2.7.13.3"/>
    </reaction>
</comment>
<dbReference type="PRINTS" id="PR00344">
    <property type="entry name" value="BCTRLSENSOR"/>
</dbReference>
<evidence type="ECO:0000256" key="5">
    <source>
        <dbReference type="ARBA" id="ARBA00022777"/>
    </source>
</evidence>
<dbReference type="CDD" id="cd00082">
    <property type="entry name" value="HisKA"/>
    <property type="match status" value="1"/>
</dbReference>
<keyword evidence="7" id="KW-1133">Transmembrane helix</keyword>
<dbReference type="Pfam" id="PF02518">
    <property type="entry name" value="HATPase_c"/>
    <property type="match status" value="1"/>
</dbReference>
<comment type="caution">
    <text evidence="9">The sequence shown here is derived from an EMBL/GenBank/DDBJ whole genome shotgun (WGS) entry which is preliminary data.</text>
</comment>
<dbReference type="InterPro" id="IPR036097">
    <property type="entry name" value="HisK_dim/P_sf"/>
</dbReference>
<name>A0ABU1R1T0_9BACT</name>
<dbReference type="SMART" id="SM00387">
    <property type="entry name" value="HATPase_c"/>
    <property type="match status" value="1"/>
</dbReference>
<keyword evidence="7" id="KW-0812">Transmembrane</keyword>
<dbReference type="InterPro" id="IPR003661">
    <property type="entry name" value="HisK_dim/P_dom"/>
</dbReference>
<dbReference type="InterPro" id="IPR004358">
    <property type="entry name" value="Sig_transdc_His_kin-like_C"/>
</dbReference>
<evidence type="ECO:0000256" key="7">
    <source>
        <dbReference type="SAM" id="Phobius"/>
    </source>
</evidence>
<dbReference type="InterPro" id="IPR003594">
    <property type="entry name" value="HATPase_dom"/>
</dbReference>
<keyword evidence="10" id="KW-1185">Reference proteome</keyword>
<keyword evidence="7" id="KW-0472">Membrane</keyword>
<feature type="transmembrane region" description="Helical" evidence="7">
    <location>
        <begin position="128"/>
        <end position="147"/>
    </location>
</feature>
<keyword evidence="5 9" id="KW-0418">Kinase</keyword>
<evidence type="ECO:0000256" key="6">
    <source>
        <dbReference type="ARBA" id="ARBA00023012"/>
    </source>
</evidence>
<feature type="transmembrane region" description="Helical" evidence="7">
    <location>
        <begin position="6"/>
        <end position="26"/>
    </location>
</feature>
<feature type="domain" description="Histidine kinase" evidence="8">
    <location>
        <begin position="177"/>
        <end position="389"/>
    </location>
</feature>
<accession>A0ABU1R1T0</accession>